<evidence type="ECO:0000313" key="4">
    <source>
        <dbReference type="Proteomes" id="UP000068067"/>
    </source>
</evidence>
<dbReference type="PANTHER" id="PTHR14969">
    <property type="entry name" value="SPHINGOSINE-1-PHOSPHATE PHOSPHOHYDROLASE"/>
    <property type="match status" value="1"/>
</dbReference>
<keyword evidence="1" id="KW-0472">Membrane</keyword>
<dbReference type="OrthoDB" id="5289372at2"/>
<feature type="transmembrane region" description="Helical" evidence="1">
    <location>
        <begin position="86"/>
        <end position="107"/>
    </location>
</feature>
<dbReference type="PANTHER" id="PTHR14969:SF13">
    <property type="entry name" value="AT30094P"/>
    <property type="match status" value="1"/>
</dbReference>
<dbReference type="InterPro" id="IPR000326">
    <property type="entry name" value="PAP2/HPO"/>
</dbReference>
<evidence type="ECO:0000313" key="3">
    <source>
        <dbReference type="EMBL" id="ALC06939.1"/>
    </source>
</evidence>
<dbReference type="Pfam" id="PF01569">
    <property type="entry name" value="PAP2"/>
    <property type="match status" value="1"/>
</dbReference>
<dbReference type="CDD" id="cd03392">
    <property type="entry name" value="PAP2_like_2"/>
    <property type="match status" value="1"/>
</dbReference>
<dbReference type="STRING" id="931089.CDES_12975"/>
<dbReference type="RefSeq" id="WP_053545822.1">
    <property type="nucleotide sequence ID" value="NZ_CP009220.1"/>
</dbReference>
<evidence type="ECO:0000256" key="1">
    <source>
        <dbReference type="SAM" id="Phobius"/>
    </source>
</evidence>
<accession>A0A0M3QA63</accession>
<dbReference type="KEGG" id="cdx:CDES_12975"/>
<keyword evidence="4" id="KW-1185">Reference proteome</keyword>
<feature type="transmembrane region" description="Helical" evidence="1">
    <location>
        <begin position="141"/>
        <end position="159"/>
    </location>
</feature>
<dbReference type="InterPro" id="IPR036938">
    <property type="entry name" value="PAP2/HPO_sf"/>
</dbReference>
<feature type="transmembrane region" description="Helical" evidence="1">
    <location>
        <begin position="20"/>
        <end position="40"/>
    </location>
</feature>
<reference evidence="3 4" key="1">
    <citation type="submission" date="2014-08" db="EMBL/GenBank/DDBJ databases">
        <title>Complete genome sequence of Corynebacterium deserti GIMN1.010 (=DSM 45689), isolated from desert sand in western China.</title>
        <authorList>
            <person name="Ruckert C."/>
            <person name="Albersmeier A."/>
            <person name="Kalinowski J."/>
        </authorList>
    </citation>
    <scope>NUCLEOTIDE SEQUENCE [LARGE SCALE GENOMIC DNA]</scope>
    <source>
        <strain evidence="3 4">GIMN1.010</strain>
    </source>
</reference>
<keyword evidence="1" id="KW-0812">Transmembrane</keyword>
<dbReference type="Gene3D" id="1.20.144.10">
    <property type="entry name" value="Phosphatidic acid phosphatase type 2/haloperoxidase"/>
    <property type="match status" value="1"/>
</dbReference>
<dbReference type="SUPFAM" id="SSF48317">
    <property type="entry name" value="Acid phosphatase/Vanadium-dependent haloperoxidase"/>
    <property type="match status" value="1"/>
</dbReference>
<evidence type="ECO:0000259" key="2">
    <source>
        <dbReference type="SMART" id="SM00014"/>
    </source>
</evidence>
<feature type="transmembrane region" description="Helical" evidence="1">
    <location>
        <begin position="47"/>
        <end position="66"/>
    </location>
</feature>
<dbReference type="PATRIC" id="fig|931089.4.peg.2627"/>
<keyword evidence="1" id="KW-1133">Transmembrane helix</keyword>
<feature type="transmembrane region" description="Helical" evidence="1">
    <location>
        <begin position="114"/>
        <end position="135"/>
    </location>
</feature>
<proteinExistence type="predicted"/>
<dbReference type="EMBL" id="CP009220">
    <property type="protein sequence ID" value="ALC06939.1"/>
    <property type="molecule type" value="Genomic_DNA"/>
</dbReference>
<protein>
    <recommendedName>
        <fullName evidence="2">Phosphatidic acid phosphatase type 2/haloperoxidase domain-containing protein</fullName>
    </recommendedName>
</protein>
<sequence length="169" mass="18398">MDQTILDAVIGLRAPWLTPLIVAFTKLTGPTFMLIYAAIFSVFNRKHFVPVIAGVGLANLTSHIWKKVIERPRPDAALHLVEETNFSMPSGHAVGATAFAVVIGLAIGMGAHKWWSLAVWILALLVGLSRLYVGVHWPSDVVIGWLLGAFVAGGVYYGVTTSSNRLRRH</sequence>
<feature type="domain" description="Phosphatidic acid phosphatase type 2/haloperoxidase" evidence="2">
    <location>
        <begin position="48"/>
        <end position="156"/>
    </location>
</feature>
<name>A0A0M3QA63_9CORY</name>
<dbReference type="SMART" id="SM00014">
    <property type="entry name" value="acidPPc"/>
    <property type="match status" value="1"/>
</dbReference>
<dbReference type="AlphaFoldDB" id="A0A0M3QA63"/>
<gene>
    <name evidence="3" type="ORF">CDES_12975</name>
</gene>
<dbReference type="Proteomes" id="UP000068067">
    <property type="component" value="Chromosome"/>
</dbReference>
<organism evidence="3 4">
    <name type="scientific">Corynebacterium deserti GIMN1.010</name>
    <dbReference type="NCBI Taxonomy" id="931089"/>
    <lineage>
        <taxon>Bacteria</taxon>
        <taxon>Bacillati</taxon>
        <taxon>Actinomycetota</taxon>
        <taxon>Actinomycetes</taxon>
        <taxon>Mycobacteriales</taxon>
        <taxon>Corynebacteriaceae</taxon>
        <taxon>Corynebacterium</taxon>
    </lineage>
</organism>